<dbReference type="STRING" id="983965.A0A2T4C1E4"/>
<sequence>MNQCRLSVTTSRTLFRSTAYTAWLASAGAGVLYVVDGDHGGAVEAAEQVFLRWKLEGAARPSGRRPFPFSFAFSARDPMRCSMKGMLRSLLFSYFAKYGADAAGEYRDLVKDQLSLHQTWAETDLFNLFVALAPAILSSADTLLLLQDLEQCDQPSRERFWRVLGAFAFTSEAPFKAVMTCGKSFDIGRELLQGPNIPTTTYAVPARSCWDNAASDAYTEEAVSFLCPGGYGEAEVRPRLKLLADRKTQDLHIVLDLITNLSNWPREPSAEAFRKFFTHLNAVTLDSTPVDILDKTLRDVADPDGLRWALNWLLHAQRPLTYDELAMALCYHKRGVGQTFRPPSLTAVRQSLSQLQTWFCGLVESCSGRVRLHRIVRDSICPQENPDHIWAESAASDGISTFLVRYLTSPEVRERLGTIHGQYESLLQSSGDGITPPMVSDGQDIIFYAIEALPHHVSKSPSALKLLGDDLWAIKDI</sequence>
<gene>
    <name evidence="1" type="ORF">M440DRAFT_1423438</name>
</gene>
<accession>A0A2T4C1E4</accession>
<reference evidence="1 2" key="1">
    <citation type="submission" date="2016-07" db="EMBL/GenBank/DDBJ databases">
        <title>Multiple horizontal gene transfer events from other fungi enriched the ability of initially mycotrophic Trichoderma (Ascomycota) to feed on dead plant biomass.</title>
        <authorList>
            <consortium name="DOE Joint Genome Institute"/>
            <person name="Aerts A."/>
            <person name="Atanasova L."/>
            <person name="Chenthamara K."/>
            <person name="Zhang J."/>
            <person name="Grujic M."/>
            <person name="Henrissat B."/>
            <person name="Kuo A."/>
            <person name="Salamov A."/>
            <person name="Lipzen A."/>
            <person name="Labutti K."/>
            <person name="Barry K."/>
            <person name="Miao Y."/>
            <person name="Rahimi M.J."/>
            <person name="Shen Q."/>
            <person name="Grigoriev I.V."/>
            <person name="Kubicek C.P."/>
            <person name="Druzhinina I.S."/>
        </authorList>
    </citation>
    <scope>NUCLEOTIDE SEQUENCE [LARGE SCALE GENOMIC DNA]</scope>
    <source>
        <strain evidence="1 2">ATCC 18648</strain>
    </source>
</reference>
<dbReference type="OrthoDB" id="5243355at2759"/>
<dbReference type="AlphaFoldDB" id="A0A2T4C1E4"/>
<evidence type="ECO:0000313" key="2">
    <source>
        <dbReference type="Proteomes" id="UP000240760"/>
    </source>
</evidence>
<dbReference type="EMBL" id="KZ679134">
    <property type="protein sequence ID" value="PTB75388.1"/>
    <property type="molecule type" value="Genomic_DNA"/>
</dbReference>
<dbReference type="Proteomes" id="UP000240760">
    <property type="component" value="Unassembled WGS sequence"/>
</dbReference>
<organism evidence="1 2">
    <name type="scientific">Trichoderma longibrachiatum ATCC 18648</name>
    <dbReference type="NCBI Taxonomy" id="983965"/>
    <lineage>
        <taxon>Eukaryota</taxon>
        <taxon>Fungi</taxon>
        <taxon>Dikarya</taxon>
        <taxon>Ascomycota</taxon>
        <taxon>Pezizomycotina</taxon>
        <taxon>Sordariomycetes</taxon>
        <taxon>Hypocreomycetidae</taxon>
        <taxon>Hypocreales</taxon>
        <taxon>Hypocreaceae</taxon>
        <taxon>Trichoderma</taxon>
    </lineage>
</organism>
<protein>
    <submittedName>
        <fullName evidence="1">Uncharacterized protein</fullName>
    </submittedName>
</protein>
<keyword evidence="2" id="KW-1185">Reference proteome</keyword>
<proteinExistence type="predicted"/>
<evidence type="ECO:0000313" key="1">
    <source>
        <dbReference type="EMBL" id="PTB75388.1"/>
    </source>
</evidence>
<name>A0A2T4C1E4_TRILO</name>